<reference evidence="2 3" key="1">
    <citation type="journal article" date="2011" name="J. Bacteriol.">
        <title>Genome sequence of 'Pedosphaera parvula' Ellin514, an aerobic Verrucomicrobial isolate from pasture soil.</title>
        <authorList>
            <person name="Kant R."/>
            <person name="van Passel M.W."/>
            <person name="Sangwan P."/>
            <person name="Palva A."/>
            <person name="Lucas S."/>
            <person name="Copeland A."/>
            <person name="Lapidus A."/>
            <person name="Glavina Del Rio T."/>
            <person name="Dalin E."/>
            <person name="Tice H."/>
            <person name="Bruce D."/>
            <person name="Goodwin L."/>
            <person name="Pitluck S."/>
            <person name="Chertkov O."/>
            <person name="Larimer F.W."/>
            <person name="Land M.L."/>
            <person name="Hauser L."/>
            <person name="Brettin T.S."/>
            <person name="Detter J.C."/>
            <person name="Han S."/>
            <person name="de Vos W.M."/>
            <person name="Janssen P.H."/>
            <person name="Smidt H."/>
        </authorList>
    </citation>
    <scope>NUCLEOTIDE SEQUENCE [LARGE SCALE GENOMIC DNA]</scope>
    <source>
        <strain evidence="2 3">Ellin514</strain>
    </source>
</reference>
<proteinExistence type="predicted"/>
<accession>B9XJQ1</accession>
<dbReference type="OrthoDB" id="6064947at2"/>
<gene>
    <name evidence="2" type="ORF">Cflav_PD2731</name>
</gene>
<feature type="signal peptide" evidence="1">
    <location>
        <begin position="1"/>
        <end position="18"/>
    </location>
</feature>
<evidence type="ECO:0000313" key="3">
    <source>
        <dbReference type="Proteomes" id="UP000003688"/>
    </source>
</evidence>
<feature type="chain" id="PRO_5002893056" evidence="1">
    <location>
        <begin position="19"/>
        <end position="146"/>
    </location>
</feature>
<evidence type="ECO:0000256" key="1">
    <source>
        <dbReference type="SAM" id="SignalP"/>
    </source>
</evidence>
<dbReference type="EMBL" id="ABOX02000022">
    <property type="protein sequence ID" value="EEF59927.1"/>
    <property type="molecule type" value="Genomic_DNA"/>
</dbReference>
<evidence type="ECO:0000313" key="2">
    <source>
        <dbReference type="EMBL" id="EEF59927.1"/>
    </source>
</evidence>
<organism evidence="2 3">
    <name type="scientific">Pedosphaera parvula (strain Ellin514)</name>
    <dbReference type="NCBI Taxonomy" id="320771"/>
    <lineage>
        <taxon>Bacteria</taxon>
        <taxon>Pseudomonadati</taxon>
        <taxon>Verrucomicrobiota</taxon>
        <taxon>Pedosphaerae</taxon>
        <taxon>Pedosphaerales</taxon>
        <taxon>Pedosphaeraceae</taxon>
        <taxon>Pedosphaera</taxon>
    </lineage>
</organism>
<comment type="caution">
    <text evidence="2">The sequence shown here is derived from an EMBL/GenBank/DDBJ whole genome shotgun (WGS) entry which is preliminary data.</text>
</comment>
<sequence length="146" mass="15385" precursor="true">MKTLFLLLLLFCAHAVFAQPFSIDWYKIAGGGGRSSGGLFEVNGTIGQHDASTPMSGGNFSLTGGFWALSAVQTVGAPTLFLTQSGNNVVLSWAAPAPGFVLESNSSVTASNSWLIVSPTPVSTNGFNYVTNLITPGNKFYRLQHP</sequence>
<protein>
    <submittedName>
        <fullName evidence="2">Uncharacterized protein</fullName>
    </submittedName>
</protein>
<name>B9XJQ1_PEDPL</name>
<keyword evidence="3" id="KW-1185">Reference proteome</keyword>
<dbReference type="RefSeq" id="WP_007416044.1">
    <property type="nucleotide sequence ID" value="NZ_ABOX02000022.1"/>
</dbReference>
<dbReference type="AlphaFoldDB" id="B9XJQ1"/>
<dbReference type="STRING" id="320771.Cflav_PD2731"/>
<keyword evidence="1" id="KW-0732">Signal</keyword>
<dbReference type="Proteomes" id="UP000003688">
    <property type="component" value="Unassembled WGS sequence"/>
</dbReference>